<keyword evidence="3" id="KW-1185">Reference proteome</keyword>
<feature type="compositionally biased region" description="Basic and acidic residues" evidence="1">
    <location>
        <begin position="8"/>
        <end position="21"/>
    </location>
</feature>
<dbReference type="Proteomes" id="UP001228049">
    <property type="component" value="Unassembled WGS sequence"/>
</dbReference>
<evidence type="ECO:0000313" key="3">
    <source>
        <dbReference type="Proteomes" id="UP001228049"/>
    </source>
</evidence>
<feature type="region of interest" description="Disordered" evidence="1">
    <location>
        <begin position="62"/>
        <end position="89"/>
    </location>
</feature>
<organism evidence="2 3">
    <name type="scientific">Dissostichus eleginoides</name>
    <name type="common">Patagonian toothfish</name>
    <name type="synonym">Dissostichus amissus</name>
    <dbReference type="NCBI Taxonomy" id="100907"/>
    <lineage>
        <taxon>Eukaryota</taxon>
        <taxon>Metazoa</taxon>
        <taxon>Chordata</taxon>
        <taxon>Craniata</taxon>
        <taxon>Vertebrata</taxon>
        <taxon>Euteleostomi</taxon>
        <taxon>Actinopterygii</taxon>
        <taxon>Neopterygii</taxon>
        <taxon>Teleostei</taxon>
        <taxon>Neoteleostei</taxon>
        <taxon>Acanthomorphata</taxon>
        <taxon>Eupercaria</taxon>
        <taxon>Perciformes</taxon>
        <taxon>Notothenioidei</taxon>
        <taxon>Nototheniidae</taxon>
        <taxon>Dissostichus</taxon>
    </lineage>
</organism>
<dbReference type="EMBL" id="JASDAP010000026">
    <property type="protein sequence ID" value="KAK1878678.1"/>
    <property type="molecule type" value="Genomic_DNA"/>
</dbReference>
<reference evidence="2" key="1">
    <citation type="submission" date="2023-04" db="EMBL/GenBank/DDBJ databases">
        <title>Chromosome-level genome of Chaenocephalus aceratus.</title>
        <authorList>
            <person name="Park H."/>
        </authorList>
    </citation>
    <scope>NUCLEOTIDE SEQUENCE</scope>
    <source>
        <strain evidence="2">DE</strain>
        <tissue evidence="2">Muscle</tissue>
    </source>
</reference>
<evidence type="ECO:0000313" key="2">
    <source>
        <dbReference type="EMBL" id="KAK1878678.1"/>
    </source>
</evidence>
<evidence type="ECO:0000256" key="1">
    <source>
        <dbReference type="SAM" id="MobiDB-lite"/>
    </source>
</evidence>
<dbReference type="AlphaFoldDB" id="A0AAD9BC93"/>
<sequence length="107" mass="12102">MVLAQNRSVREEEGKSQHPRGESQLWGGNEEGRSGRAGELRTGEEAEQRCSLSLSLSLVHNTTPPIPARQTDRRLGYQCHQRPPLGMRGTSVWRLNNAKERQNLENK</sequence>
<accession>A0AAD9BC93</accession>
<proteinExistence type="predicted"/>
<name>A0AAD9BC93_DISEL</name>
<feature type="compositionally biased region" description="Basic and acidic residues" evidence="1">
    <location>
        <begin position="30"/>
        <end position="47"/>
    </location>
</feature>
<protein>
    <submittedName>
        <fullName evidence="2">Zinc finger protein sens-like</fullName>
    </submittedName>
</protein>
<gene>
    <name evidence="2" type="ORF">KUDE01_026804</name>
</gene>
<comment type="caution">
    <text evidence="2">The sequence shown here is derived from an EMBL/GenBank/DDBJ whole genome shotgun (WGS) entry which is preliminary data.</text>
</comment>
<feature type="region of interest" description="Disordered" evidence="1">
    <location>
        <begin position="1"/>
        <end position="47"/>
    </location>
</feature>